<feature type="transmembrane region" description="Helical" evidence="8">
    <location>
        <begin position="150"/>
        <end position="168"/>
    </location>
</feature>
<dbReference type="EMBL" id="HBUF01557640">
    <property type="protein sequence ID" value="CAG6760818.1"/>
    <property type="molecule type" value="Transcribed_RNA"/>
</dbReference>
<accession>A0A8D8LZT6</accession>
<comment type="subcellular location">
    <subcellularLocation>
        <location evidence="1">Golgi apparatus membrane</location>
        <topology evidence="1">Multi-pass membrane protein</topology>
    </subcellularLocation>
</comment>
<dbReference type="EMBL" id="HBUF01387390">
    <property type="protein sequence ID" value="CAG6732622.1"/>
    <property type="molecule type" value="Transcribed_RNA"/>
</dbReference>
<organism evidence="10">
    <name type="scientific">Cacopsylla melanoneura</name>
    <dbReference type="NCBI Taxonomy" id="428564"/>
    <lineage>
        <taxon>Eukaryota</taxon>
        <taxon>Metazoa</taxon>
        <taxon>Ecdysozoa</taxon>
        <taxon>Arthropoda</taxon>
        <taxon>Hexapoda</taxon>
        <taxon>Insecta</taxon>
        <taxon>Pterygota</taxon>
        <taxon>Neoptera</taxon>
        <taxon>Paraneoptera</taxon>
        <taxon>Hemiptera</taxon>
        <taxon>Sternorrhyncha</taxon>
        <taxon>Psylloidea</taxon>
        <taxon>Psyllidae</taxon>
        <taxon>Psyllinae</taxon>
        <taxon>Cacopsylla</taxon>
    </lineage>
</organism>
<dbReference type="GO" id="GO:0000139">
    <property type="term" value="C:Golgi membrane"/>
    <property type="evidence" value="ECO:0007669"/>
    <property type="project" value="UniProtKB-SubCell"/>
</dbReference>
<evidence type="ECO:0000256" key="5">
    <source>
        <dbReference type="ARBA" id="ARBA00022989"/>
    </source>
</evidence>
<dbReference type="EMBL" id="HBUF01040793">
    <property type="protein sequence ID" value="CAG6618044.1"/>
    <property type="molecule type" value="Transcribed_RNA"/>
</dbReference>
<dbReference type="EMBL" id="HBUF01040792">
    <property type="protein sequence ID" value="CAG6618043.1"/>
    <property type="molecule type" value="Transcribed_RNA"/>
</dbReference>
<dbReference type="EMBL" id="HBUF01557641">
    <property type="protein sequence ID" value="CAG6760819.1"/>
    <property type="molecule type" value="Transcribed_RNA"/>
</dbReference>
<comment type="similarity">
    <text evidence="2">Belongs to the PGAP2 family.</text>
</comment>
<feature type="domain" description="CWH43-like N-terminal" evidence="9">
    <location>
        <begin position="28"/>
        <end position="243"/>
    </location>
</feature>
<dbReference type="EMBL" id="HBUF01040794">
    <property type="protein sequence ID" value="CAG6618045.1"/>
    <property type="molecule type" value="Transcribed_RNA"/>
</dbReference>
<keyword evidence="7 8" id="KW-0472">Membrane</keyword>
<keyword evidence="3" id="KW-0337">GPI-anchor biosynthesis</keyword>
<evidence type="ECO:0000259" key="9">
    <source>
        <dbReference type="Pfam" id="PF10277"/>
    </source>
</evidence>
<dbReference type="AlphaFoldDB" id="A0A8D8LZT6"/>
<evidence type="ECO:0000256" key="7">
    <source>
        <dbReference type="ARBA" id="ARBA00023136"/>
    </source>
</evidence>
<keyword evidence="5 8" id="KW-1133">Transmembrane helix</keyword>
<name>A0A8D8LZT6_9HEMI</name>
<sequence>MIRYSDYLPLHYEKSQSGFSLEFSLEKLAYFTSALPLVGFLFCVIWSLVYNFEESTFTHCKVPNYLPSVSAAIGNYTLQRIVFTTAIVFHTGPRIIYLLAYQEYYREVVKRKSRYLVRVATFLNVVEILSLLGLTLVPSAVHYPIHEKCFVTFILTSEVYMVLTCWIYKKERQLPFNNLESRSFKLKVKCFALNIICFSIAGYCFLRHNKYCEPGVYTMFALFEYVVVITNILFHFTIVYDINGKMSSVLISRNCNVQFR</sequence>
<evidence type="ECO:0000256" key="2">
    <source>
        <dbReference type="ARBA" id="ARBA00007414"/>
    </source>
</evidence>
<feature type="transmembrane region" description="Helical" evidence="8">
    <location>
        <begin position="220"/>
        <end position="240"/>
    </location>
</feature>
<dbReference type="EMBL" id="HBUF01181683">
    <property type="protein sequence ID" value="CAG6655498.1"/>
    <property type="molecule type" value="Transcribed_RNA"/>
</dbReference>
<dbReference type="EMBL" id="HBUF01557639">
    <property type="protein sequence ID" value="CAG6760817.1"/>
    <property type="molecule type" value="Transcribed_RNA"/>
</dbReference>
<dbReference type="EMBL" id="HBUF01387389">
    <property type="protein sequence ID" value="CAG6732621.1"/>
    <property type="molecule type" value="Transcribed_RNA"/>
</dbReference>
<dbReference type="PANTHER" id="PTHR12892">
    <property type="entry name" value="FGF RECEPTOR ACTIVATING PROTEIN 1"/>
    <property type="match status" value="1"/>
</dbReference>
<feature type="transmembrane region" description="Helical" evidence="8">
    <location>
        <begin position="28"/>
        <end position="49"/>
    </location>
</feature>
<dbReference type="GO" id="GO:0006506">
    <property type="term" value="P:GPI anchor biosynthetic process"/>
    <property type="evidence" value="ECO:0007669"/>
    <property type="project" value="UniProtKB-KW"/>
</dbReference>
<proteinExistence type="inferred from homology"/>
<dbReference type="InterPro" id="IPR039545">
    <property type="entry name" value="PGAP2"/>
</dbReference>
<evidence type="ECO:0000256" key="8">
    <source>
        <dbReference type="SAM" id="Phobius"/>
    </source>
</evidence>
<evidence type="ECO:0000256" key="1">
    <source>
        <dbReference type="ARBA" id="ARBA00004653"/>
    </source>
</evidence>
<evidence type="ECO:0000256" key="6">
    <source>
        <dbReference type="ARBA" id="ARBA00023034"/>
    </source>
</evidence>
<dbReference type="InterPro" id="IPR019402">
    <property type="entry name" value="CWH43_N"/>
</dbReference>
<reference evidence="10" key="1">
    <citation type="submission" date="2021-05" db="EMBL/GenBank/DDBJ databases">
        <authorList>
            <person name="Alioto T."/>
            <person name="Alioto T."/>
            <person name="Gomez Garrido J."/>
        </authorList>
    </citation>
    <scope>NUCLEOTIDE SEQUENCE</scope>
</reference>
<dbReference type="PANTHER" id="PTHR12892:SF11">
    <property type="entry name" value="POST-GPI ATTACHMENT TO PROTEINS FACTOR 2"/>
    <property type="match status" value="1"/>
</dbReference>
<dbReference type="EMBL" id="HBUF01040795">
    <property type="protein sequence ID" value="CAG6618046.1"/>
    <property type="molecule type" value="Transcribed_RNA"/>
</dbReference>
<feature type="transmembrane region" description="Helical" evidence="8">
    <location>
        <begin position="115"/>
        <end position="138"/>
    </location>
</feature>
<dbReference type="GO" id="GO:0005789">
    <property type="term" value="C:endoplasmic reticulum membrane"/>
    <property type="evidence" value="ECO:0007669"/>
    <property type="project" value="TreeGrafter"/>
</dbReference>
<dbReference type="EMBL" id="HBUF01181684">
    <property type="protein sequence ID" value="CAG6655499.1"/>
    <property type="molecule type" value="Transcribed_RNA"/>
</dbReference>
<evidence type="ECO:0000256" key="4">
    <source>
        <dbReference type="ARBA" id="ARBA00022692"/>
    </source>
</evidence>
<evidence type="ECO:0000256" key="3">
    <source>
        <dbReference type="ARBA" id="ARBA00022502"/>
    </source>
</evidence>
<protein>
    <submittedName>
        <fullName evidence="10">Post-GPI attachment to proteins factor 2</fullName>
    </submittedName>
</protein>
<keyword evidence="4 8" id="KW-0812">Transmembrane</keyword>
<evidence type="ECO:0000313" key="10">
    <source>
        <dbReference type="EMBL" id="CAG6618043.1"/>
    </source>
</evidence>
<keyword evidence="6" id="KW-0333">Golgi apparatus</keyword>
<feature type="transmembrane region" description="Helical" evidence="8">
    <location>
        <begin position="188"/>
        <end position="208"/>
    </location>
</feature>
<dbReference type="Pfam" id="PF10277">
    <property type="entry name" value="Frag1"/>
    <property type="match status" value="1"/>
</dbReference>